<gene>
    <name evidence="3" type="ORF">RM544_16100</name>
</gene>
<dbReference type="EMBL" id="JAVRIE010000007">
    <property type="protein sequence ID" value="MDT0584071.1"/>
    <property type="molecule type" value="Genomic_DNA"/>
</dbReference>
<dbReference type="CDD" id="cd06533">
    <property type="entry name" value="Glyco_transf_WecG_TagA"/>
    <property type="match status" value="1"/>
</dbReference>
<dbReference type="Pfam" id="PF03808">
    <property type="entry name" value="Glyco_tran_WecG"/>
    <property type="match status" value="1"/>
</dbReference>
<comment type="caution">
    <text evidence="3">The sequence shown here is derived from an EMBL/GenBank/DDBJ whole genome shotgun (WGS) entry which is preliminary data.</text>
</comment>
<accession>A0AAW8R3Z5</accession>
<organism evidence="3 4">
    <name type="scientific">Brumicola blandensis</name>
    <dbReference type="NCBI Taxonomy" id="3075611"/>
    <lineage>
        <taxon>Bacteria</taxon>
        <taxon>Pseudomonadati</taxon>
        <taxon>Pseudomonadota</taxon>
        <taxon>Gammaproteobacteria</taxon>
        <taxon>Alteromonadales</taxon>
        <taxon>Alteromonadaceae</taxon>
        <taxon>Brumicola</taxon>
    </lineage>
</organism>
<reference evidence="3 4" key="1">
    <citation type="submission" date="2023-09" db="EMBL/GenBank/DDBJ databases">
        <authorList>
            <person name="Rey-Velasco X."/>
        </authorList>
    </citation>
    <scope>NUCLEOTIDE SEQUENCE [LARGE SCALE GENOMIC DNA]</scope>
    <source>
        <strain evidence="3 4">W409</strain>
    </source>
</reference>
<dbReference type="PANTHER" id="PTHR34136">
    <property type="match status" value="1"/>
</dbReference>
<dbReference type="NCBIfam" id="TIGR00696">
    <property type="entry name" value="wecG_tagA_cpsF"/>
    <property type="match status" value="1"/>
</dbReference>
<dbReference type="RefSeq" id="WP_311362838.1">
    <property type="nucleotide sequence ID" value="NZ_JAVRIE010000007.1"/>
</dbReference>
<protein>
    <submittedName>
        <fullName evidence="3">WecB/TagA/CpsF family glycosyltransferase</fullName>
    </submittedName>
</protein>
<evidence type="ECO:0000313" key="3">
    <source>
        <dbReference type="EMBL" id="MDT0584071.1"/>
    </source>
</evidence>
<sequence length="259" mass="29336">MQNGLAQYPLINVGGIKTACIDRTGMVSVIVSRIERATRQSTPMVIFDSNGHAISLANSDADFMHCLNQADLIHADGQSVVSFSRWLKGADIPERTATTDTIHDIPNRSDAKLQHFLLGGEAQVVDACADIMTEKYPNFLVAGKHHGYFDKQNSDDIIEQINATQADILWVGLGKPIEQYWIMQNKHKLRVPVIISCGGCFNYITGDYKRAPQWMQNWGLEWLHRMLSEPRKLFWRYLTTNPHAIYCVLKHKYFPSEAS</sequence>
<dbReference type="GO" id="GO:0016758">
    <property type="term" value="F:hexosyltransferase activity"/>
    <property type="evidence" value="ECO:0007669"/>
    <property type="project" value="TreeGrafter"/>
</dbReference>
<evidence type="ECO:0000256" key="1">
    <source>
        <dbReference type="ARBA" id="ARBA00022676"/>
    </source>
</evidence>
<proteinExistence type="predicted"/>
<evidence type="ECO:0000313" key="4">
    <source>
        <dbReference type="Proteomes" id="UP001249020"/>
    </source>
</evidence>
<evidence type="ECO:0000256" key="2">
    <source>
        <dbReference type="ARBA" id="ARBA00022679"/>
    </source>
</evidence>
<dbReference type="Proteomes" id="UP001249020">
    <property type="component" value="Unassembled WGS sequence"/>
</dbReference>
<dbReference type="AlphaFoldDB" id="A0AAW8R3Z5"/>
<dbReference type="InterPro" id="IPR004629">
    <property type="entry name" value="WecG_TagA_CpsF"/>
</dbReference>
<dbReference type="PANTHER" id="PTHR34136:SF1">
    <property type="entry name" value="UDP-N-ACETYL-D-MANNOSAMINURONIC ACID TRANSFERASE"/>
    <property type="match status" value="1"/>
</dbReference>
<keyword evidence="1" id="KW-0328">Glycosyltransferase</keyword>
<keyword evidence="2" id="KW-0808">Transferase</keyword>
<keyword evidence="4" id="KW-1185">Reference proteome</keyword>
<name>A0AAW8R3Z5_9ALTE</name>